<protein>
    <submittedName>
        <fullName evidence="2">Uncharacterized protein</fullName>
    </submittedName>
</protein>
<proteinExistence type="predicted"/>
<evidence type="ECO:0000313" key="2">
    <source>
        <dbReference type="EMBL" id="KAK4110416.1"/>
    </source>
</evidence>
<dbReference type="RefSeq" id="XP_064667986.1">
    <property type="nucleotide sequence ID" value="XM_064813752.1"/>
</dbReference>
<keyword evidence="3" id="KW-1185">Reference proteome</keyword>
<dbReference type="GeneID" id="89937877"/>
<evidence type="ECO:0000256" key="1">
    <source>
        <dbReference type="SAM" id="MobiDB-lite"/>
    </source>
</evidence>
<accession>A0AAN6QPW9</accession>
<reference evidence="2" key="2">
    <citation type="submission" date="2023-05" db="EMBL/GenBank/DDBJ databases">
        <authorList>
            <consortium name="Lawrence Berkeley National Laboratory"/>
            <person name="Steindorff A."/>
            <person name="Hensen N."/>
            <person name="Bonometti L."/>
            <person name="Westerberg I."/>
            <person name="Brannstrom I.O."/>
            <person name="Guillou S."/>
            <person name="Cros-Aarteil S."/>
            <person name="Calhoun S."/>
            <person name="Haridas S."/>
            <person name="Kuo A."/>
            <person name="Mondo S."/>
            <person name="Pangilinan J."/>
            <person name="Riley R."/>
            <person name="Labutti K."/>
            <person name="Andreopoulos B."/>
            <person name="Lipzen A."/>
            <person name="Chen C."/>
            <person name="Yanf M."/>
            <person name="Daum C."/>
            <person name="Ng V."/>
            <person name="Clum A."/>
            <person name="Ohm R."/>
            <person name="Martin F."/>
            <person name="Silar P."/>
            <person name="Natvig D."/>
            <person name="Lalanne C."/>
            <person name="Gautier V."/>
            <person name="Ament-Velasquez S.L."/>
            <person name="Kruys A."/>
            <person name="Hutchinson M.I."/>
            <person name="Powell A.J."/>
            <person name="Barry K."/>
            <person name="Miller A.N."/>
            <person name="Grigoriev I.V."/>
            <person name="Debuchy R."/>
            <person name="Gladieux P."/>
            <person name="Thoren M.H."/>
            <person name="Johannesson H."/>
        </authorList>
    </citation>
    <scope>NUCLEOTIDE SEQUENCE</scope>
    <source>
        <strain evidence="2">CBS 508.74</strain>
    </source>
</reference>
<dbReference type="EMBL" id="MU853350">
    <property type="protein sequence ID" value="KAK4110416.1"/>
    <property type="molecule type" value="Genomic_DNA"/>
</dbReference>
<organism evidence="2 3">
    <name type="scientific">Canariomyces notabilis</name>
    <dbReference type="NCBI Taxonomy" id="2074819"/>
    <lineage>
        <taxon>Eukaryota</taxon>
        <taxon>Fungi</taxon>
        <taxon>Dikarya</taxon>
        <taxon>Ascomycota</taxon>
        <taxon>Pezizomycotina</taxon>
        <taxon>Sordariomycetes</taxon>
        <taxon>Sordariomycetidae</taxon>
        <taxon>Sordariales</taxon>
        <taxon>Chaetomiaceae</taxon>
        <taxon>Canariomyces</taxon>
    </lineage>
</organism>
<evidence type="ECO:0000313" key="3">
    <source>
        <dbReference type="Proteomes" id="UP001302812"/>
    </source>
</evidence>
<reference evidence="2" key="1">
    <citation type="journal article" date="2023" name="Mol. Phylogenet. Evol.">
        <title>Genome-scale phylogeny and comparative genomics of the fungal order Sordariales.</title>
        <authorList>
            <person name="Hensen N."/>
            <person name="Bonometti L."/>
            <person name="Westerberg I."/>
            <person name="Brannstrom I.O."/>
            <person name="Guillou S."/>
            <person name="Cros-Aarteil S."/>
            <person name="Calhoun S."/>
            <person name="Haridas S."/>
            <person name="Kuo A."/>
            <person name="Mondo S."/>
            <person name="Pangilinan J."/>
            <person name="Riley R."/>
            <person name="LaButti K."/>
            <person name="Andreopoulos B."/>
            <person name="Lipzen A."/>
            <person name="Chen C."/>
            <person name="Yan M."/>
            <person name="Daum C."/>
            <person name="Ng V."/>
            <person name="Clum A."/>
            <person name="Steindorff A."/>
            <person name="Ohm R.A."/>
            <person name="Martin F."/>
            <person name="Silar P."/>
            <person name="Natvig D.O."/>
            <person name="Lalanne C."/>
            <person name="Gautier V."/>
            <person name="Ament-Velasquez S.L."/>
            <person name="Kruys A."/>
            <person name="Hutchinson M.I."/>
            <person name="Powell A.J."/>
            <person name="Barry K."/>
            <person name="Miller A.N."/>
            <person name="Grigoriev I.V."/>
            <person name="Debuchy R."/>
            <person name="Gladieux P."/>
            <person name="Hiltunen Thoren M."/>
            <person name="Johannesson H."/>
        </authorList>
    </citation>
    <scope>NUCLEOTIDE SEQUENCE</scope>
    <source>
        <strain evidence="2">CBS 508.74</strain>
    </source>
</reference>
<dbReference type="AlphaFoldDB" id="A0AAN6QPW9"/>
<gene>
    <name evidence="2" type="ORF">N656DRAFT_770100</name>
</gene>
<name>A0AAN6QPW9_9PEZI</name>
<feature type="region of interest" description="Disordered" evidence="1">
    <location>
        <begin position="177"/>
        <end position="205"/>
    </location>
</feature>
<dbReference type="Proteomes" id="UP001302812">
    <property type="component" value="Unassembled WGS sequence"/>
</dbReference>
<comment type="caution">
    <text evidence="2">The sequence shown here is derived from an EMBL/GenBank/DDBJ whole genome shotgun (WGS) entry which is preliminary data.</text>
</comment>
<sequence>MIEIDSAGITVENLNLRHRILPCHALNSLGQAEQTMTKIPTLLALTAAMMTMLTGKAFSMPAPAPGAERTTSSPVTALATPAASSTSISIDLVRPRGYLEDEGILDDIERLLDIIAEHVERMRQAGGITTNNDIGYGGNNDNGDRVSYNTTIYNSNTTSVNHTECIGQGVCNPVHVDSHDSGGKIDDKDKDKANGEEEGKTCEEKRKKNLRIKEMVPGRVPDAQEIVRIANQAGLGGLERHG</sequence>